<name>A0A0G4IAY9_9ALVE</name>
<dbReference type="VEuPathDB" id="CryptoDB:Cvel_2144"/>
<gene>
    <name evidence="2" type="ORF">Cvel_2144</name>
</gene>
<evidence type="ECO:0000256" key="1">
    <source>
        <dbReference type="SAM" id="MobiDB-lite"/>
    </source>
</evidence>
<accession>A0A0G4IAY9</accession>
<organism evidence="2">
    <name type="scientific">Chromera velia CCMP2878</name>
    <dbReference type="NCBI Taxonomy" id="1169474"/>
    <lineage>
        <taxon>Eukaryota</taxon>
        <taxon>Sar</taxon>
        <taxon>Alveolata</taxon>
        <taxon>Colpodellida</taxon>
        <taxon>Chromeraceae</taxon>
        <taxon>Chromera</taxon>
    </lineage>
</organism>
<dbReference type="EMBL" id="CDMZ01005776">
    <property type="protein sequence ID" value="CEM54320.1"/>
    <property type="molecule type" value="Genomic_DNA"/>
</dbReference>
<feature type="region of interest" description="Disordered" evidence="1">
    <location>
        <begin position="607"/>
        <end position="633"/>
    </location>
</feature>
<dbReference type="PhylomeDB" id="A0A0G4IAY9"/>
<dbReference type="SUPFAM" id="SSF81631">
    <property type="entry name" value="PAP/OAS1 substrate-binding domain"/>
    <property type="match status" value="1"/>
</dbReference>
<feature type="compositionally biased region" description="Low complexity" evidence="1">
    <location>
        <begin position="452"/>
        <end position="461"/>
    </location>
</feature>
<feature type="compositionally biased region" description="Pro residues" evidence="1">
    <location>
        <begin position="490"/>
        <end position="507"/>
    </location>
</feature>
<dbReference type="AlphaFoldDB" id="A0A0G4IAY9"/>
<evidence type="ECO:0000313" key="2">
    <source>
        <dbReference type="EMBL" id="CEM54320.1"/>
    </source>
</evidence>
<sequence>MLSPNTEISSLDEIIRLPVEERENAYDVLVQSIEERAVVIQTVARRFCELLGTKGVEAKLHGSWAQGTALMDSDCDIECPLDEGLRGTLASLEDQEKKPAAEFVVERRVKVWRLHVRHRPTDVLLDVTNRARCASEPYWKTEHVRRSLDSARDGNVRRAVLLLKLWVRDNVTEVESVDGYPNTYTFLFLFLFFCTHRDKPVVPILSCKWKELYSSFDKTHGSAEPFELSIQPQHKKRALCSEDPLELLFDFFHFLMADLTGARVDFSQQDSGFRPALGPKARAVLEESQKTPPWTVIEPFTDYPKMNMKEWREVRDAVVSRARQPLTRLAVWESEQKWLERRRETQLSPPPLAQPLPPDFMSQTTFVGPPDPFTSPYAVYDENIPPMPMPMYPMPIMQFPFPEPSLLSHPLLPLPIPVPLPLPFAPACGQTPGSTASLLSFSNLYGDPMQTAETAAESAQTGHGESLQPPEFAHPGISGPSSLSANATPWYPPEPQPEPAPQMPPAPFSAEHPPVDPALFPDPQMGYHGGGGDQPGPPPIHTGPPIILSVPKQRQQQEDEEKERNEGKFDTGPSTFTEGHDESHDPYPPLEEVSFEFPSIETAFVTNPWIKLGGQKKKTKKKKKEPKIPPVVT</sequence>
<protein>
    <submittedName>
        <fullName evidence="2">Uncharacterized protein</fullName>
    </submittedName>
</protein>
<dbReference type="SUPFAM" id="SSF81301">
    <property type="entry name" value="Nucleotidyltransferase"/>
    <property type="match status" value="1"/>
</dbReference>
<reference evidence="2" key="1">
    <citation type="submission" date="2014-11" db="EMBL/GenBank/DDBJ databases">
        <authorList>
            <person name="Otto D Thomas"/>
            <person name="Naeem Raeece"/>
        </authorList>
    </citation>
    <scope>NUCLEOTIDE SEQUENCE</scope>
</reference>
<feature type="compositionally biased region" description="Basic residues" evidence="1">
    <location>
        <begin position="614"/>
        <end position="625"/>
    </location>
</feature>
<dbReference type="Gene3D" id="1.10.1410.10">
    <property type="match status" value="1"/>
</dbReference>
<dbReference type="InterPro" id="IPR043519">
    <property type="entry name" value="NT_sf"/>
</dbReference>
<feature type="region of interest" description="Disordered" evidence="1">
    <location>
        <begin position="452"/>
        <end position="592"/>
    </location>
</feature>
<proteinExistence type="predicted"/>